<dbReference type="Gene3D" id="3.20.20.70">
    <property type="entry name" value="Aldolase class I"/>
    <property type="match status" value="1"/>
</dbReference>
<reference evidence="7 8" key="2">
    <citation type="submission" date="2021-03" db="EMBL/GenBank/DDBJ databases">
        <title>Genomic Encyclopedia of Type Strains, Phase IV (KMG-IV): sequencing the most valuable type-strain genomes for metagenomic binning, comparative biology and taxonomic classification.</title>
        <authorList>
            <person name="Goeker M."/>
        </authorList>
    </citation>
    <scope>NUCLEOTIDE SEQUENCE [LARGE SCALE GENOMIC DNA]</scope>
    <source>
        <strain evidence="7 8">DSM 41954</strain>
    </source>
</reference>
<evidence type="ECO:0000256" key="1">
    <source>
        <dbReference type="ARBA" id="ARBA00023015"/>
    </source>
</evidence>
<dbReference type="SUPFAM" id="SSF46894">
    <property type="entry name" value="C-terminal effector domain of the bipartite response regulators"/>
    <property type="match status" value="1"/>
</dbReference>
<dbReference type="SMART" id="SM00421">
    <property type="entry name" value="HTH_LUXR"/>
    <property type="match status" value="1"/>
</dbReference>
<dbReference type="PROSITE" id="PS50043">
    <property type="entry name" value="HTH_LUXR_2"/>
    <property type="match status" value="1"/>
</dbReference>
<reference evidence="6" key="1">
    <citation type="submission" date="2014-05" db="EMBL/GenBank/DDBJ databases">
        <authorList>
            <person name="Horn Fabian"/>
        </authorList>
    </citation>
    <scope>NUCLEOTIDE SEQUENCE</scope>
</reference>
<dbReference type="CDD" id="cd06170">
    <property type="entry name" value="LuxR_C_like"/>
    <property type="match status" value="1"/>
</dbReference>
<dbReference type="EMBL" id="JAGGLR010000011">
    <property type="protein sequence ID" value="MBP2063304.1"/>
    <property type="molecule type" value="Genomic_DNA"/>
</dbReference>
<dbReference type="SUPFAM" id="SSF51412">
    <property type="entry name" value="Inosine monophosphate dehydrogenase (IMPDH)"/>
    <property type="match status" value="1"/>
</dbReference>
<dbReference type="PANTHER" id="PTHR44688">
    <property type="entry name" value="DNA-BINDING TRANSCRIPTIONAL ACTIVATOR DEVR_DOSR"/>
    <property type="match status" value="1"/>
</dbReference>
<dbReference type="Pfam" id="PF00196">
    <property type="entry name" value="GerE"/>
    <property type="match status" value="1"/>
</dbReference>
<feature type="chain" id="PRO_5039648250" evidence="4">
    <location>
        <begin position="23"/>
        <end position="117"/>
    </location>
</feature>
<accession>A0A060ZBU6</accession>
<proteinExistence type="predicted"/>
<dbReference type="GO" id="GO:0006355">
    <property type="term" value="P:regulation of DNA-templated transcription"/>
    <property type="evidence" value="ECO:0007669"/>
    <property type="project" value="InterPro"/>
</dbReference>
<feature type="signal peptide" evidence="4">
    <location>
        <begin position="1"/>
        <end position="22"/>
    </location>
</feature>
<gene>
    <name evidence="7" type="ORF">J2Z30_004325</name>
    <name evidence="6" type="ORF">SIRAN501</name>
</gene>
<keyword evidence="1" id="KW-0805">Transcription regulation</keyword>
<dbReference type="GeneID" id="32467552"/>
<evidence type="ECO:0000313" key="6">
    <source>
        <dbReference type="EMBL" id="CDR01831.1"/>
    </source>
</evidence>
<evidence type="ECO:0000256" key="3">
    <source>
        <dbReference type="ARBA" id="ARBA00023163"/>
    </source>
</evidence>
<dbReference type="AlphaFoldDB" id="A0A060ZBU6"/>
<keyword evidence="3" id="KW-0804">Transcription</keyword>
<dbReference type="Proteomes" id="UP000756710">
    <property type="component" value="Unassembled WGS sequence"/>
</dbReference>
<dbReference type="EMBL" id="LK022848">
    <property type="protein sequence ID" value="CDR01831.1"/>
    <property type="molecule type" value="Genomic_DNA"/>
</dbReference>
<dbReference type="InterPro" id="IPR016032">
    <property type="entry name" value="Sig_transdc_resp-reg_C-effctor"/>
</dbReference>
<keyword evidence="4" id="KW-0732">Signal</keyword>
<keyword evidence="8" id="KW-1185">Reference proteome</keyword>
<evidence type="ECO:0000259" key="5">
    <source>
        <dbReference type="PROSITE" id="PS50043"/>
    </source>
</evidence>
<dbReference type="InterPro" id="IPR000792">
    <property type="entry name" value="Tscrpt_reg_LuxR_C"/>
</dbReference>
<feature type="domain" description="HTH luxR-type" evidence="5">
    <location>
        <begin position="48"/>
        <end position="109"/>
    </location>
</feature>
<dbReference type="HOGENOM" id="CLU_2083554_0_0_11"/>
<name>A0A060ZBU6_9ACTN</name>
<dbReference type="PANTHER" id="PTHR44688:SF16">
    <property type="entry name" value="DNA-BINDING TRANSCRIPTIONAL ACTIVATOR DEVR_DOSR"/>
    <property type="match status" value="1"/>
</dbReference>
<dbReference type="GO" id="GO:0003677">
    <property type="term" value="F:DNA binding"/>
    <property type="evidence" value="ECO:0007669"/>
    <property type="project" value="UniProtKB-KW"/>
</dbReference>
<evidence type="ECO:0000313" key="7">
    <source>
        <dbReference type="EMBL" id="MBP2063304.1"/>
    </source>
</evidence>
<organism evidence="6">
    <name type="scientific">Streptomyces iranensis</name>
    <dbReference type="NCBI Taxonomy" id="576784"/>
    <lineage>
        <taxon>Bacteria</taxon>
        <taxon>Bacillati</taxon>
        <taxon>Actinomycetota</taxon>
        <taxon>Actinomycetes</taxon>
        <taxon>Kitasatosporales</taxon>
        <taxon>Streptomycetaceae</taxon>
        <taxon>Streptomyces</taxon>
        <taxon>Streptomyces violaceusniger group</taxon>
    </lineage>
</organism>
<evidence type="ECO:0000256" key="4">
    <source>
        <dbReference type="SAM" id="SignalP"/>
    </source>
</evidence>
<dbReference type="Gene3D" id="1.10.10.10">
    <property type="entry name" value="Winged helix-like DNA-binding domain superfamily/Winged helix DNA-binding domain"/>
    <property type="match status" value="1"/>
</dbReference>
<keyword evidence="2 7" id="KW-0238">DNA-binding</keyword>
<protein>
    <submittedName>
        <fullName evidence="7">DNA-binding NarL/FixJ family response regulator</fullName>
    </submittedName>
    <submittedName>
        <fullName evidence="6">Two component transcriptional regulator, LuxRfamily</fullName>
    </submittedName>
</protein>
<dbReference type="PROSITE" id="PS00622">
    <property type="entry name" value="HTH_LUXR_1"/>
    <property type="match status" value="1"/>
</dbReference>
<evidence type="ECO:0000313" key="8">
    <source>
        <dbReference type="Proteomes" id="UP000756710"/>
    </source>
</evidence>
<dbReference type="Pfam" id="PF03060">
    <property type="entry name" value="NMO"/>
    <property type="match status" value="1"/>
</dbReference>
<dbReference type="PRINTS" id="PR00038">
    <property type="entry name" value="HTHLUXR"/>
</dbReference>
<sequence length="117" mass="11951">MFGITYPVMAAPMGLHSGGTLAAAVSAAGGLGSFAGTHPWQAAWRTGPTPRAATVVGRLVLVARGLSNADIAEYLHLSHGTVKTHIGRLLSKLEARDRAQLVISAYESGLVTATGGS</sequence>
<dbReference type="InterPro" id="IPR036388">
    <property type="entry name" value="WH-like_DNA-bd_sf"/>
</dbReference>
<evidence type="ECO:0000256" key="2">
    <source>
        <dbReference type="ARBA" id="ARBA00023125"/>
    </source>
</evidence>
<dbReference type="InterPro" id="IPR013785">
    <property type="entry name" value="Aldolase_TIM"/>
</dbReference>